<dbReference type="GO" id="GO:0003677">
    <property type="term" value="F:DNA binding"/>
    <property type="evidence" value="ECO:0007669"/>
    <property type="project" value="UniProtKB-KW"/>
</dbReference>
<keyword evidence="6" id="KW-1185">Reference proteome</keyword>
<sequence length="154" mass="17726">MNLKLYRHLCIMINMIKYNTASMVGKIRDAVNNLILTELNKQGVNGIAPSHGDILVCLYEKNRLSVKELAEKIHRTQPTVTVLIDKLQKLGYVERIKSWEDSRVTLIKLTEKGVQLEPIFHEISEKLNSVIYGGLTDTEKEQVEHLLEIILKRF</sequence>
<protein>
    <submittedName>
        <fullName evidence="5">DNA-binding MarR family transcriptional regulator</fullName>
    </submittedName>
</protein>
<dbReference type="PROSITE" id="PS50995">
    <property type="entry name" value="HTH_MARR_2"/>
    <property type="match status" value="1"/>
</dbReference>
<dbReference type="PANTHER" id="PTHR42756">
    <property type="entry name" value="TRANSCRIPTIONAL REGULATOR, MARR"/>
    <property type="match status" value="1"/>
</dbReference>
<feature type="domain" description="HTH marR-type" evidence="4">
    <location>
        <begin position="2"/>
        <end position="152"/>
    </location>
</feature>
<organism evidence="5 6">
    <name type="scientific">Neobacillus bataviensis</name>
    <dbReference type="NCBI Taxonomy" id="220685"/>
    <lineage>
        <taxon>Bacteria</taxon>
        <taxon>Bacillati</taxon>
        <taxon>Bacillota</taxon>
        <taxon>Bacilli</taxon>
        <taxon>Bacillales</taxon>
        <taxon>Bacillaceae</taxon>
        <taxon>Neobacillus</taxon>
    </lineage>
</organism>
<dbReference type="PANTHER" id="PTHR42756:SF1">
    <property type="entry name" value="TRANSCRIPTIONAL REPRESSOR OF EMRAB OPERON"/>
    <property type="match status" value="1"/>
</dbReference>
<dbReference type="InterPro" id="IPR036388">
    <property type="entry name" value="WH-like_DNA-bd_sf"/>
</dbReference>
<dbReference type="AlphaFoldDB" id="A0A561CPX8"/>
<dbReference type="SMART" id="SM00347">
    <property type="entry name" value="HTH_MARR"/>
    <property type="match status" value="1"/>
</dbReference>
<evidence type="ECO:0000256" key="3">
    <source>
        <dbReference type="ARBA" id="ARBA00023163"/>
    </source>
</evidence>
<dbReference type="Proteomes" id="UP000319671">
    <property type="component" value="Unassembled WGS sequence"/>
</dbReference>
<proteinExistence type="predicted"/>
<evidence type="ECO:0000256" key="1">
    <source>
        <dbReference type="ARBA" id="ARBA00023015"/>
    </source>
</evidence>
<evidence type="ECO:0000313" key="6">
    <source>
        <dbReference type="Proteomes" id="UP000319671"/>
    </source>
</evidence>
<gene>
    <name evidence="5" type="ORF">FB550_11670</name>
</gene>
<dbReference type="Pfam" id="PF01047">
    <property type="entry name" value="MarR"/>
    <property type="match status" value="1"/>
</dbReference>
<evidence type="ECO:0000256" key="2">
    <source>
        <dbReference type="ARBA" id="ARBA00023125"/>
    </source>
</evidence>
<dbReference type="InterPro" id="IPR036390">
    <property type="entry name" value="WH_DNA-bd_sf"/>
</dbReference>
<comment type="caution">
    <text evidence="5">The sequence shown here is derived from an EMBL/GenBank/DDBJ whole genome shotgun (WGS) entry which is preliminary data.</text>
</comment>
<dbReference type="EMBL" id="VIVN01000016">
    <property type="protein sequence ID" value="TWD93256.1"/>
    <property type="molecule type" value="Genomic_DNA"/>
</dbReference>
<evidence type="ECO:0000313" key="5">
    <source>
        <dbReference type="EMBL" id="TWD93256.1"/>
    </source>
</evidence>
<dbReference type="SUPFAM" id="SSF46785">
    <property type="entry name" value="Winged helix' DNA-binding domain"/>
    <property type="match status" value="1"/>
</dbReference>
<reference evidence="5 6" key="1">
    <citation type="submission" date="2019-06" db="EMBL/GenBank/DDBJ databases">
        <title>Sorghum-associated microbial communities from plants grown in Nebraska, USA.</title>
        <authorList>
            <person name="Schachtman D."/>
        </authorList>
    </citation>
    <scope>NUCLEOTIDE SEQUENCE [LARGE SCALE GENOMIC DNA]</scope>
    <source>
        <strain evidence="5 6">2482</strain>
    </source>
</reference>
<dbReference type="Gene3D" id="1.10.10.10">
    <property type="entry name" value="Winged helix-like DNA-binding domain superfamily/Winged helix DNA-binding domain"/>
    <property type="match status" value="1"/>
</dbReference>
<dbReference type="InterPro" id="IPR000835">
    <property type="entry name" value="HTH_MarR-typ"/>
</dbReference>
<dbReference type="PRINTS" id="PR00598">
    <property type="entry name" value="HTHMARR"/>
</dbReference>
<name>A0A561CPX8_9BACI</name>
<keyword evidence="2 5" id="KW-0238">DNA-binding</keyword>
<keyword evidence="3" id="KW-0804">Transcription</keyword>
<accession>A0A561CPX8</accession>
<evidence type="ECO:0000259" key="4">
    <source>
        <dbReference type="PROSITE" id="PS50995"/>
    </source>
</evidence>
<dbReference type="GO" id="GO:0003700">
    <property type="term" value="F:DNA-binding transcription factor activity"/>
    <property type="evidence" value="ECO:0007669"/>
    <property type="project" value="InterPro"/>
</dbReference>
<keyword evidence="1" id="KW-0805">Transcription regulation</keyword>